<evidence type="ECO:0000256" key="1">
    <source>
        <dbReference type="SAM" id="Phobius"/>
    </source>
</evidence>
<organism evidence="2 3">
    <name type="scientific">Serratia nematodiphila</name>
    <dbReference type="NCBI Taxonomy" id="458197"/>
    <lineage>
        <taxon>Bacteria</taxon>
        <taxon>Pseudomonadati</taxon>
        <taxon>Pseudomonadota</taxon>
        <taxon>Gammaproteobacteria</taxon>
        <taxon>Enterobacterales</taxon>
        <taxon>Yersiniaceae</taxon>
        <taxon>Serratia</taxon>
    </lineage>
</organism>
<gene>
    <name evidence="2" type="ORF">SAMN02927935_02824</name>
</gene>
<name>A0A1G5JKF1_9GAMM</name>
<dbReference type="Proteomes" id="UP000183031">
    <property type="component" value="Unassembled WGS sequence"/>
</dbReference>
<feature type="transmembrane region" description="Helical" evidence="1">
    <location>
        <begin position="53"/>
        <end position="74"/>
    </location>
</feature>
<dbReference type="InterPro" id="IPR023829">
    <property type="entry name" value="PGA_PgaD"/>
</dbReference>
<dbReference type="Pfam" id="PF13994">
    <property type="entry name" value="PgaD"/>
    <property type="match status" value="1"/>
</dbReference>
<protein>
    <submittedName>
        <fullName evidence="2">Biofilm PGA synthesis protein PgaD</fullName>
    </submittedName>
</protein>
<keyword evidence="1" id="KW-0472">Membrane</keyword>
<keyword evidence="1" id="KW-0812">Transmembrane</keyword>
<dbReference type="EMBL" id="FMUT01000007">
    <property type="protein sequence ID" value="SCY88845.1"/>
    <property type="molecule type" value="Genomic_DNA"/>
</dbReference>
<comment type="caution">
    <text evidence="2">The sequence shown here is derived from an EMBL/GenBank/DDBJ whole genome shotgun (WGS) entry which is preliminary data.</text>
</comment>
<keyword evidence="1" id="KW-1133">Transmembrane helix</keyword>
<evidence type="ECO:0000313" key="2">
    <source>
        <dbReference type="EMBL" id="SCY88845.1"/>
    </source>
</evidence>
<feature type="transmembrane region" description="Helical" evidence="1">
    <location>
        <begin position="12"/>
        <end position="33"/>
    </location>
</feature>
<proteinExistence type="predicted"/>
<sequence length="146" mass="16393">MTDVLIYSERGLLPRVVDSLLTLFAWCGFLYLFSRGLMSVMDQHGVGSALSLLEVISLYIIVALFNAVTLIAWAKYNQYFSRRRAADRWRKQQQNTHIGYITPELTRQLRRLPIAVVSHNSGGGISQVSGRLTAAEPAANKVVQLR</sequence>
<accession>A0A1G5JKF1</accession>
<dbReference type="NCBIfam" id="TIGR03940">
    <property type="entry name" value="PGA_PgaD"/>
    <property type="match status" value="1"/>
</dbReference>
<keyword evidence="3" id="KW-1185">Reference proteome</keyword>
<evidence type="ECO:0000313" key="3">
    <source>
        <dbReference type="Proteomes" id="UP000183031"/>
    </source>
</evidence>
<dbReference type="RefSeq" id="WP_015378639.1">
    <property type="nucleotide sequence ID" value="NZ_CBCSIN010000005.1"/>
</dbReference>
<reference evidence="2 3" key="1">
    <citation type="submission" date="2016-10" db="EMBL/GenBank/DDBJ databases">
        <authorList>
            <person name="Varghese N."/>
            <person name="Submissions S."/>
        </authorList>
    </citation>
    <scope>NUCLEOTIDE SEQUENCE [LARGE SCALE GENOMIC DNA]</scope>
    <source>
        <strain evidence="2 3">CGMCC 1.6853</strain>
    </source>
</reference>